<evidence type="ECO:0000313" key="1">
    <source>
        <dbReference type="EMBL" id="MDX8152177.1"/>
    </source>
</evidence>
<dbReference type="InterPro" id="IPR011008">
    <property type="entry name" value="Dimeric_a/b-barrel"/>
</dbReference>
<keyword evidence="1" id="KW-0503">Monooxygenase</keyword>
<dbReference type="Gene3D" id="3.30.70.100">
    <property type="match status" value="1"/>
</dbReference>
<gene>
    <name evidence="1" type="ORF">SK069_11270</name>
</gene>
<proteinExistence type="predicted"/>
<dbReference type="EMBL" id="JAXAVX010000005">
    <property type="protein sequence ID" value="MDX8152177.1"/>
    <property type="molecule type" value="Genomic_DNA"/>
</dbReference>
<protein>
    <submittedName>
        <fullName evidence="1">Antibiotic biosynthesis monooxygenase</fullName>
    </submittedName>
</protein>
<keyword evidence="2" id="KW-1185">Reference proteome</keyword>
<sequence>MSQNVGILALLHAKAGKGEELRSFLEAGRALAVKEEGTVNWYAFQVDELTFGIFDTFADDSGRDAHLNGEIAKGLGTITPELLDGDPDLRKVDLVAVK</sequence>
<dbReference type="SUPFAM" id="SSF54909">
    <property type="entry name" value="Dimeric alpha+beta barrel"/>
    <property type="match status" value="1"/>
</dbReference>
<name>A0ABU4VLE2_9ACTN</name>
<dbReference type="RefSeq" id="WP_319954333.1">
    <property type="nucleotide sequence ID" value="NZ_JAXAVX010000005.1"/>
</dbReference>
<accession>A0ABU4VLE2</accession>
<evidence type="ECO:0000313" key="2">
    <source>
        <dbReference type="Proteomes" id="UP001277761"/>
    </source>
</evidence>
<comment type="caution">
    <text evidence="1">The sequence shown here is derived from an EMBL/GenBank/DDBJ whole genome shotgun (WGS) entry which is preliminary data.</text>
</comment>
<dbReference type="GO" id="GO:0004497">
    <property type="term" value="F:monooxygenase activity"/>
    <property type="evidence" value="ECO:0007669"/>
    <property type="project" value="UniProtKB-KW"/>
</dbReference>
<dbReference type="Proteomes" id="UP001277761">
    <property type="component" value="Unassembled WGS sequence"/>
</dbReference>
<organism evidence="1 2">
    <name type="scientific">Patulibacter brassicae</name>
    <dbReference type="NCBI Taxonomy" id="1705717"/>
    <lineage>
        <taxon>Bacteria</taxon>
        <taxon>Bacillati</taxon>
        <taxon>Actinomycetota</taxon>
        <taxon>Thermoleophilia</taxon>
        <taxon>Solirubrobacterales</taxon>
        <taxon>Patulibacteraceae</taxon>
        <taxon>Patulibacter</taxon>
    </lineage>
</organism>
<keyword evidence="1" id="KW-0560">Oxidoreductase</keyword>
<reference evidence="1 2" key="1">
    <citation type="submission" date="2023-11" db="EMBL/GenBank/DDBJ databases">
        <authorList>
            <person name="Xu M."/>
            <person name="Jiang T."/>
        </authorList>
    </citation>
    <scope>NUCLEOTIDE SEQUENCE [LARGE SCALE GENOMIC DNA]</scope>
    <source>
        <strain evidence="1 2">SD</strain>
    </source>
</reference>